<accession>A0ABP3GTX2</accession>
<reference evidence="2" key="1">
    <citation type="journal article" date="2019" name="Int. J. Syst. Evol. Microbiol.">
        <title>The Global Catalogue of Microorganisms (GCM) 10K type strain sequencing project: providing services to taxonomists for standard genome sequencing and annotation.</title>
        <authorList>
            <consortium name="The Broad Institute Genomics Platform"/>
            <consortium name="The Broad Institute Genome Sequencing Center for Infectious Disease"/>
            <person name="Wu L."/>
            <person name="Ma J."/>
        </authorList>
    </citation>
    <scope>NUCLEOTIDE SEQUENCE [LARGE SCALE GENOMIC DNA]</scope>
    <source>
        <strain evidence="2">JCM 12662</strain>
    </source>
</reference>
<dbReference type="EMBL" id="BAAACW010000027">
    <property type="protein sequence ID" value="GAA0354801.1"/>
    <property type="molecule type" value="Genomic_DNA"/>
</dbReference>
<sequence>MTHTKKRFVYVIETATESKELLIRDNELIENADGELDVPLDMILRRYHMGWDDLFEMNTDIIYLMQEDVSERKVLRSIPFENLRYYKPITPR</sequence>
<comment type="caution">
    <text evidence="1">The sequence shown here is derived from an EMBL/GenBank/DDBJ whole genome shotgun (WGS) entry which is preliminary data.</text>
</comment>
<dbReference type="RefSeq" id="WP_343753641.1">
    <property type="nucleotide sequence ID" value="NZ_BAAACW010000027.1"/>
</dbReference>
<organism evidence="1 2">
    <name type="scientific">Alkalibacterium iburiense</name>
    <dbReference type="NCBI Taxonomy" id="290589"/>
    <lineage>
        <taxon>Bacteria</taxon>
        <taxon>Bacillati</taxon>
        <taxon>Bacillota</taxon>
        <taxon>Bacilli</taxon>
        <taxon>Lactobacillales</taxon>
        <taxon>Carnobacteriaceae</taxon>
        <taxon>Alkalibacterium</taxon>
    </lineage>
</organism>
<evidence type="ECO:0000313" key="2">
    <source>
        <dbReference type="Proteomes" id="UP001501166"/>
    </source>
</evidence>
<evidence type="ECO:0000313" key="1">
    <source>
        <dbReference type="EMBL" id="GAA0354801.1"/>
    </source>
</evidence>
<name>A0ABP3GTX2_9LACT</name>
<dbReference type="Proteomes" id="UP001501166">
    <property type="component" value="Unassembled WGS sequence"/>
</dbReference>
<keyword evidence="2" id="KW-1185">Reference proteome</keyword>
<protein>
    <submittedName>
        <fullName evidence="1">Uncharacterized protein</fullName>
    </submittedName>
</protein>
<gene>
    <name evidence="1" type="ORF">GCM10008932_04760</name>
</gene>
<proteinExistence type="predicted"/>